<reference evidence="3 4" key="1">
    <citation type="submission" date="2021-01" db="EMBL/GenBank/DDBJ databases">
        <title>Whole genome shotgun sequence of Asanoa iriomotensis NBRC 100142.</title>
        <authorList>
            <person name="Komaki H."/>
            <person name="Tamura T."/>
        </authorList>
    </citation>
    <scope>NUCLEOTIDE SEQUENCE [LARGE SCALE GENOMIC DNA]</scope>
    <source>
        <strain evidence="3 4">NBRC 100142</strain>
    </source>
</reference>
<feature type="region of interest" description="Disordered" evidence="1">
    <location>
        <begin position="108"/>
        <end position="214"/>
    </location>
</feature>
<sequence>MTARRLAAQFASVGDVSGRPFYARALRLKHINPSSTVCFVFLEGATAFAVILALAELIPFWGVVLLPICIAAMVKVNDVVAGAAVRAAESRGGGGFVRRPLRPFRTVGRATVPGGAGSDKIGRVYRSAPPEASSPTAAPGPDSQIDLDEDGDDTTGVHRGAIPVARQGNPAAVVNSPPADLNQGRTARTPTARASDVFDTPAQRARHSATRRYE</sequence>
<dbReference type="Proteomes" id="UP000624325">
    <property type="component" value="Unassembled WGS sequence"/>
</dbReference>
<keyword evidence="4" id="KW-1185">Reference proteome</keyword>
<comment type="caution">
    <text evidence="3">The sequence shown here is derived from an EMBL/GenBank/DDBJ whole genome shotgun (WGS) entry which is preliminary data.</text>
</comment>
<keyword evidence="2" id="KW-0812">Transmembrane</keyword>
<accession>A0ABQ4BZR2</accession>
<keyword evidence="2" id="KW-1133">Transmembrane helix</keyword>
<feature type="compositionally biased region" description="Basic residues" evidence="1">
    <location>
        <begin position="204"/>
        <end position="214"/>
    </location>
</feature>
<organism evidence="3 4">
    <name type="scientific">Asanoa iriomotensis</name>
    <dbReference type="NCBI Taxonomy" id="234613"/>
    <lineage>
        <taxon>Bacteria</taxon>
        <taxon>Bacillati</taxon>
        <taxon>Actinomycetota</taxon>
        <taxon>Actinomycetes</taxon>
        <taxon>Micromonosporales</taxon>
        <taxon>Micromonosporaceae</taxon>
        <taxon>Asanoa</taxon>
    </lineage>
</organism>
<name>A0ABQ4BZR2_9ACTN</name>
<feature type="transmembrane region" description="Helical" evidence="2">
    <location>
        <begin position="34"/>
        <end position="54"/>
    </location>
</feature>
<dbReference type="EMBL" id="BONC01000011">
    <property type="protein sequence ID" value="GIF56009.1"/>
    <property type="molecule type" value="Genomic_DNA"/>
</dbReference>
<evidence type="ECO:0000313" key="4">
    <source>
        <dbReference type="Proteomes" id="UP000624325"/>
    </source>
</evidence>
<gene>
    <name evidence="3" type="ORF">Air01nite_21040</name>
</gene>
<evidence type="ECO:0000256" key="1">
    <source>
        <dbReference type="SAM" id="MobiDB-lite"/>
    </source>
</evidence>
<keyword evidence="2" id="KW-0472">Membrane</keyword>
<evidence type="ECO:0000256" key="2">
    <source>
        <dbReference type="SAM" id="Phobius"/>
    </source>
</evidence>
<protein>
    <submittedName>
        <fullName evidence="3">Uncharacterized protein</fullName>
    </submittedName>
</protein>
<evidence type="ECO:0000313" key="3">
    <source>
        <dbReference type="EMBL" id="GIF56009.1"/>
    </source>
</evidence>
<feature type="transmembrane region" description="Helical" evidence="2">
    <location>
        <begin position="60"/>
        <end position="81"/>
    </location>
</feature>
<feature type="compositionally biased region" description="Low complexity" evidence="1">
    <location>
        <begin position="127"/>
        <end position="139"/>
    </location>
</feature>
<proteinExistence type="predicted"/>